<dbReference type="PANTHER" id="PTHR10807">
    <property type="entry name" value="MYOTUBULARIN-RELATED"/>
    <property type="match status" value="1"/>
</dbReference>
<feature type="domain" description="Myotubularin phosphatase" evidence="3">
    <location>
        <begin position="1"/>
        <end position="342"/>
    </location>
</feature>
<dbReference type="CDD" id="cd00029">
    <property type="entry name" value="C1"/>
    <property type="match status" value="1"/>
</dbReference>
<dbReference type="Proteomes" id="UP000887565">
    <property type="component" value="Unplaced"/>
</dbReference>
<evidence type="ECO:0000313" key="4">
    <source>
        <dbReference type="Proteomes" id="UP000887565"/>
    </source>
</evidence>
<evidence type="ECO:0000259" key="3">
    <source>
        <dbReference type="PROSITE" id="PS51339"/>
    </source>
</evidence>
<dbReference type="PROSITE" id="PS51339">
    <property type="entry name" value="PPASE_MYOTUBULARIN"/>
    <property type="match status" value="1"/>
</dbReference>
<evidence type="ECO:0000256" key="2">
    <source>
        <dbReference type="SAM" id="MobiDB-lite"/>
    </source>
</evidence>
<dbReference type="InterPro" id="IPR010569">
    <property type="entry name" value="Myotubularin-like_Pase_dom"/>
</dbReference>
<dbReference type="WBParaSite" id="nRc.2.0.1.t19444-RA">
    <property type="protein sequence ID" value="nRc.2.0.1.t19444-RA"/>
    <property type="gene ID" value="nRc.2.0.1.g19444"/>
</dbReference>
<protein>
    <submittedName>
        <fullName evidence="5">Myotubularin phosphatase domain-containing protein</fullName>
    </submittedName>
</protein>
<feature type="region of interest" description="Disordered" evidence="2">
    <location>
        <begin position="496"/>
        <end position="516"/>
    </location>
</feature>
<reference evidence="5" key="1">
    <citation type="submission" date="2022-11" db="UniProtKB">
        <authorList>
            <consortium name="WormBaseParasite"/>
        </authorList>
    </citation>
    <scope>IDENTIFICATION</scope>
</reference>
<comment type="similarity">
    <text evidence="1">Belongs to the protein-tyrosine phosphatase family. Non-receptor class myotubularin subfamily.</text>
</comment>
<organism evidence="4 5">
    <name type="scientific">Romanomermis culicivorax</name>
    <name type="common">Nematode worm</name>
    <dbReference type="NCBI Taxonomy" id="13658"/>
    <lineage>
        <taxon>Eukaryota</taxon>
        <taxon>Metazoa</taxon>
        <taxon>Ecdysozoa</taxon>
        <taxon>Nematoda</taxon>
        <taxon>Enoplea</taxon>
        <taxon>Dorylaimia</taxon>
        <taxon>Mermithida</taxon>
        <taxon>Mermithoidea</taxon>
        <taxon>Mermithidae</taxon>
        <taxon>Romanomermis</taxon>
    </lineage>
</organism>
<name>A0A915J032_ROMCU</name>
<dbReference type="AlphaFoldDB" id="A0A915J032"/>
<dbReference type="Pfam" id="PF06602">
    <property type="entry name" value="Myotub-related"/>
    <property type="match status" value="1"/>
</dbReference>
<dbReference type="InterPro" id="IPR029021">
    <property type="entry name" value="Prot-tyrosine_phosphatase-like"/>
</dbReference>
<dbReference type="PANTHER" id="PTHR10807:SF109">
    <property type="entry name" value="SET DOMAIN BINDING FACTOR, ISOFORM A"/>
    <property type="match status" value="1"/>
</dbReference>
<dbReference type="GO" id="GO:0016020">
    <property type="term" value="C:membrane"/>
    <property type="evidence" value="ECO:0007669"/>
    <property type="project" value="TreeGrafter"/>
</dbReference>
<proteinExistence type="inferred from homology"/>
<dbReference type="SUPFAM" id="SSF52799">
    <property type="entry name" value="(Phosphotyrosine protein) phosphatases II"/>
    <property type="match status" value="1"/>
</dbReference>
<evidence type="ECO:0000256" key="1">
    <source>
        <dbReference type="ARBA" id="ARBA00007471"/>
    </source>
</evidence>
<dbReference type="Gene3D" id="3.30.60.20">
    <property type="match status" value="1"/>
</dbReference>
<dbReference type="GO" id="GO:0005085">
    <property type="term" value="F:guanyl-nucleotide exchange factor activity"/>
    <property type="evidence" value="ECO:0007669"/>
    <property type="project" value="TreeGrafter"/>
</dbReference>
<evidence type="ECO:0000313" key="5">
    <source>
        <dbReference type="WBParaSite" id="nRc.2.0.1.t19444-RA"/>
    </source>
</evidence>
<dbReference type="GO" id="GO:0005737">
    <property type="term" value="C:cytoplasm"/>
    <property type="evidence" value="ECO:0007669"/>
    <property type="project" value="TreeGrafter"/>
</dbReference>
<dbReference type="OMA" id="ITIHTIC"/>
<keyword evidence="4" id="KW-1185">Reference proteome</keyword>
<dbReference type="InterPro" id="IPR030564">
    <property type="entry name" value="Myotubularin"/>
</dbReference>
<accession>A0A915J032</accession>
<sequence>VVKLDQRCEFIPVDYPSAHEAKESFKKLLRVAAPAAIADSSSSTHLKNLDESGWLQQIKSILQISNAIVDLVDLQNSSVAVCLEYGWDATIQIVSLAELMLDPFYRTIEGFRTLIEKEWSSFGHRFSHRCNHTLLSSSSGFAPIFLQFLDAVHQIHQQFPSEFEFNDFYLRFLAYHSTATYFRTFLLDCEADRIESGLSLQSDFGSSSNKPSRYRTDVLASTTNQIDSLEILSANQQAIVSGALGSPSNIGERSPAPSNYHAIKQRSSSLNYQQNLNVNSAGCGTSTNYINLTNIWDFVAEKNKRSSIFHNFLYKKPNKDDDDVVLRPKSSLPFLDLWDYYTADNMASGSIYDNLDCNESLDTFSSPSPSCDNFLSSKSPILSDDPQDQAVTFLTDNSNNVRRLIDLNYESVDFSQPPVFKSMLDAVFTLEKESDLLPQNWEQILSKIRQNVDRQGNSNPENCRNNPSFLTWSRWLNRTQHKRSTLELLLKGRTAGRQQQNHQRISHNLDQDNGQSAKNRHILQKFSFSMPENCSVCNRVLWDILKQGEKITNDVIFSH</sequence>